<protein>
    <submittedName>
        <fullName evidence="1">Acetate kinase</fullName>
    </submittedName>
</protein>
<keyword evidence="1" id="KW-0808">Transferase</keyword>
<dbReference type="Proteomes" id="UP000308600">
    <property type="component" value="Unassembled WGS sequence"/>
</dbReference>
<keyword evidence="2" id="KW-1185">Reference proteome</keyword>
<name>A0ACD3BBC2_9AGAR</name>
<organism evidence="1 2">
    <name type="scientific">Pluteus cervinus</name>
    <dbReference type="NCBI Taxonomy" id="181527"/>
    <lineage>
        <taxon>Eukaryota</taxon>
        <taxon>Fungi</taxon>
        <taxon>Dikarya</taxon>
        <taxon>Basidiomycota</taxon>
        <taxon>Agaricomycotina</taxon>
        <taxon>Agaricomycetes</taxon>
        <taxon>Agaricomycetidae</taxon>
        <taxon>Agaricales</taxon>
        <taxon>Pluteineae</taxon>
        <taxon>Pluteaceae</taxon>
        <taxon>Pluteus</taxon>
    </lineage>
</organism>
<dbReference type="EMBL" id="ML208264">
    <property type="protein sequence ID" value="TFK75125.1"/>
    <property type="molecule type" value="Genomic_DNA"/>
</dbReference>
<accession>A0ACD3BBC2</accession>
<sequence length="408" mass="44590">MPLILAVNAGSSSLKSSIYRRGTLELVATSSASLKTEQERSKVIINDSPPTYEAEIRDHASALAHFLHNVKLDDEVVNVCHRVVHGGDYQQPIVITKDSYEHIEALSALAPLHNKAALTVMDAALKLLPNAQSIAFFDTTFHRTIPPHISTYAIDPTIARKKGLKKYGFHGLSYAYILRQVSTYLQKRPEDLSLIILHLGSGASICAVQNGRSLDTSMEFTPLSGLPGATRSGSVDPSLIFHYSSKVDGVKKDDKGTLGSGLHVTEAEEILNKQAGWNALAGTKDFARVTREAAEGNEQCALAFRLFVDRILNYIGAYHLKLHGSVDAVVFAGGIGENSAGLRKTIGEHIRCLGFPDVDGQRNERAGKSSEVVIDISNDTKRVLVCHTDEQQEMAKQCEGNVEFWQRD</sequence>
<proteinExistence type="predicted"/>
<gene>
    <name evidence="1" type="ORF">BDN72DRAFT_874705</name>
</gene>
<evidence type="ECO:0000313" key="2">
    <source>
        <dbReference type="Proteomes" id="UP000308600"/>
    </source>
</evidence>
<reference evidence="1 2" key="1">
    <citation type="journal article" date="2019" name="Nat. Ecol. Evol.">
        <title>Megaphylogeny resolves global patterns of mushroom evolution.</title>
        <authorList>
            <person name="Varga T."/>
            <person name="Krizsan K."/>
            <person name="Foldi C."/>
            <person name="Dima B."/>
            <person name="Sanchez-Garcia M."/>
            <person name="Sanchez-Ramirez S."/>
            <person name="Szollosi G.J."/>
            <person name="Szarkandi J.G."/>
            <person name="Papp V."/>
            <person name="Albert L."/>
            <person name="Andreopoulos W."/>
            <person name="Angelini C."/>
            <person name="Antonin V."/>
            <person name="Barry K.W."/>
            <person name="Bougher N.L."/>
            <person name="Buchanan P."/>
            <person name="Buyck B."/>
            <person name="Bense V."/>
            <person name="Catcheside P."/>
            <person name="Chovatia M."/>
            <person name="Cooper J."/>
            <person name="Damon W."/>
            <person name="Desjardin D."/>
            <person name="Finy P."/>
            <person name="Geml J."/>
            <person name="Haridas S."/>
            <person name="Hughes K."/>
            <person name="Justo A."/>
            <person name="Karasinski D."/>
            <person name="Kautmanova I."/>
            <person name="Kiss B."/>
            <person name="Kocsube S."/>
            <person name="Kotiranta H."/>
            <person name="LaButti K.M."/>
            <person name="Lechner B.E."/>
            <person name="Liimatainen K."/>
            <person name="Lipzen A."/>
            <person name="Lukacs Z."/>
            <person name="Mihaltcheva S."/>
            <person name="Morgado L.N."/>
            <person name="Niskanen T."/>
            <person name="Noordeloos M.E."/>
            <person name="Ohm R.A."/>
            <person name="Ortiz-Santana B."/>
            <person name="Ovrebo C."/>
            <person name="Racz N."/>
            <person name="Riley R."/>
            <person name="Savchenko A."/>
            <person name="Shiryaev A."/>
            <person name="Soop K."/>
            <person name="Spirin V."/>
            <person name="Szebenyi C."/>
            <person name="Tomsovsky M."/>
            <person name="Tulloss R.E."/>
            <person name="Uehling J."/>
            <person name="Grigoriev I.V."/>
            <person name="Vagvolgyi C."/>
            <person name="Papp T."/>
            <person name="Martin F.M."/>
            <person name="Miettinen O."/>
            <person name="Hibbett D.S."/>
            <person name="Nagy L.G."/>
        </authorList>
    </citation>
    <scope>NUCLEOTIDE SEQUENCE [LARGE SCALE GENOMIC DNA]</scope>
    <source>
        <strain evidence="1 2">NL-1719</strain>
    </source>
</reference>
<keyword evidence="1" id="KW-0418">Kinase</keyword>
<evidence type="ECO:0000313" key="1">
    <source>
        <dbReference type="EMBL" id="TFK75125.1"/>
    </source>
</evidence>